<dbReference type="EMBL" id="FWXS01000006">
    <property type="protein sequence ID" value="SMC72341.1"/>
    <property type="molecule type" value="Genomic_DNA"/>
</dbReference>
<dbReference type="Proteomes" id="UP000192393">
    <property type="component" value="Unassembled WGS sequence"/>
</dbReference>
<dbReference type="RefSeq" id="WP_084017659.1">
    <property type="nucleotide sequence ID" value="NZ_FWXS01000006.1"/>
</dbReference>
<accession>A0A1W2BHI3</accession>
<reference evidence="1 2" key="1">
    <citation type="submission" date="2017-04" db="EMBL/GenBank/DDBJ databases">
        <authorList>
            <person name="Afonso C.L."/>
            <person name="Miller P.J."/>
            <person name="Scott M.A."/>
            <person name="Spackman E."/>
            <person name="Goraichik I."/>
            <person name="Dimitrov K.M."/>
            <person name="Suarez D.L."/>
            <person name="Swayne D.E."/>
        </authorList>
    </citation>
    <scope>NUCLEOTIDE SEQUENCE [LARGE SCALE GENOMIC DNA]</scope>
    <source>
        <strain evidence="1 2">CGMCC 1.12708</strain>
    </source>
</reference>
<dbReference type="Gene3D" id="3.40.630.30">
    <property type="match status" value="1"/>
</dbReference>
<dbReference type="STRING" id="1434700.SAMN06296427_106179"/>
<sequence length="219" mass="25501">MYVRTANINDIQYADELCIWYEESAKQRKTGIAKRDPIYIRKKMETENAIIAFDDDGLLAGFSYIETYEEEKFVVNSGLIVRPDMRDSGIGRKIKMSIFKLSRTKFPNAKIFSITTSLAVMKMNYNLGYKPVTFSEITQSEDFWKGCQGCKNHDILMENERKMCLCTGLVYDNLNDQFAQSKSKQIELELQSFRENIEMNKYSSLLNFFTKKSKKKPDN</sequence>
<evidence type="ECO:0000313" key="1">
    <source>
        <dbReference type="EMBL" id="SMC72341.1"/>
    </source>
</evidence>
<dbReference type="SUPFAM" id="SSF55729">
    <property type="entry name" value="Acyl-CoA N-acyltransferases (Nat)"/>
    <property type="match status" value="1"/>
</dbReference>
<name>A0A1W2BHI3_9FLAO</name>
<dbReference type="InterPro" id="IPR016181">
    <property type="entry name" value="Acyl_CoA_acyltransferase"/>
</dbReference>
<protein>
    <submittedName>
        <fullName evidence="1">N-acetylglutamate synthase, GNAT family</fullName>
    </submittedName>
</protein>
<dbReference type="OrthoDB" id="9812988at2"/>
<organism evidence="1 2">
    <name type="scientific">Moheibacter sediminis</name>
    <dbReference type="NCBI Taxonomy" id="1434700"/>
    <lineage>
        <taxon>Bacteria</taxon>
        <taxon>Pseudomonadati</taxon>
        <taxon>Bacteroidota</taxon>
        <taxon>Flavobacteriia</taxon>
        <taxon>Flavobacteriales</taxon>
        <taxon>Weeksellaceae</taxon>
        <taxon>Moheibacter</taxon>
    </lineage>
</organism>
<proteinExistence type="predicted"/>
<dbReference type="AlphaFoldDB" id="A0A1W2BHI3"/>
<gene>
    <name evidence="1" type="ORF">SAMN06296427_106179</name>
</gene>
<evidence type="ECO:0000313" key="2">
    <source>
        <dbReference type="Proteomes" id="UP000192393"/>
    </source>
</evidence>
<keyword evidence="2" id="KW-1185">Reference proteome</keyword>